<feature type="compositionally biased region" description="Low complexity" evidence="3">
    <location>
        <begin position="19"/>
        <end position="36"/>
    </location>
</feature>
<dbReference type="RefSeq" id="WP_173267098.1">
    <property type="nucleotide sequence ID" value="NZ_BLLG01000025.1"/>
</dbReference>
<feature type="region of interest" description="Disordered" evidence="3">
    <location>
        <begin position="1"/>
        <end position="41"/>
    </location>
</feature>
<evidence type="ECO:0000313" key="5">
    <source>
        <dbReference type="EMBL" id="GFH39234.1"/>
    </source>
</evidence>
<feature type="compositionally biased region" description="Basic and acidic residues" evidence="3">
    <location>
        <begin position="219"/>
        <end position="241"/>
    </location>
</feature>
<comment type="caution">
    <text evidence="5">The sequence shown here is derived from an EMBL/GenBank/DDBJ whole genome shotgun (WGS) entry which is preliminary data.</text>
</comment>
<dbReference type="GO" id="GO:0007059">
    <property type="term" value="P:chromosome segregation"/>
    <property type="evidence" value="ECO:0007669"/>
    <property type="project" value="UniProtKB-KW"/>
</dbReference>
<proteinExistence type="inferred from homology"/>
<dbReference type="PANTHER" id="PTHR33375">
    <property type="entry name" value="CHROMOSOME-PARTITIONING PROTEIN PARB-RELATED"/>
    <property type="match status" value="1"/>
</dbReference>
<dbReference type="Pfam" id="PF02195">
    <property type="entry name" value="ParB_N"/>
    <property type="match status" value="1"/>
</dbReference>
<dbReference type="InterPro" id="IPR036086">
    <property type="entry name" value="ParB/Sulfiredoxin_sf"/>
</dbReference>
<keyword evidence="2" id="KW-0159">Chromosome partition</keyword>
<comment type="similarity">
    <text evidence="1">Belongs to the ParB family.</text>
</comment>
<dbReference type="SMART" id="SM00470">
    <property type="entry name" value="ParB"/>
    <property type="match status" value="1"/>
</dbReference>
<dbReference type="InterPro" id="IPR041468">
    <property type="entry name" value="HTH_ParB/Spo0J"/>
</dbReference>
<evidence type="ECO:0000259" key="4">
    <source>
        <dbReference type="SMART" id="SM00470"/>
    </source>
</evidence>
<dbReference type="Pfam" id="PF17762">
    <property type="entry name" value="HTH_ParB"/>
    <property type="match status" value="1"/>
</dbReference>
<dbReference type="Gene3D" id="1.10.10.2830">
    <property type="match status" value="1"/>
</dbReference>
<name>A0A6A0B4M1_9ACTN</name>
<dbReference type="GO" id="GO:0045881">
    <property type="term" value="P:positive regulation of sporulation resulting in formation of a cellular spore"/>
    <property type="evidence" value="ECO:0007669"/>
    <property type="project" value="TreeGrafter"/>
</dbReference>
<evidence type="ECO:0000313" key="6">
    <source>
        <dbReference type="Proteomes" id="UP000484988"/>
    </source>
</evidence>
<feature type="compositionally biased region" description="Polar residues" evidence="3">
    <location>
        <begin position="249"/>
        <end position="260"/>
    </location>
</feature>
<sequence length="381" mass="41366">MSSKAAKLGGGASFQQAQPISSRRAAINAATAAPTEGAPPPVTLPVRAISLNPDNPRTELGDLADLAGSLRDHGQKQAITIMSRFTYIEANPTRESELEPDTKYVVIDGNSRLAAAREACLESIKVMLDDDLGKNPDELLESALVANIHRQDLSPLDQAKALRQLLGVHGTQEALANRLHRSQGWISQRLALLSLTPELKHKLETGEERADLLRLVGRRKPEEQEEHLQRLKDRRTQEKSAQHAGASVRRNTGTGASTAKTDSRPRPDAARLPADPPQPHYGVIKSPGQDSEAPGGTEPGVTVPDPRPAPAPGPRQVTMPWGDGVASMDIIFEKVGERERRRMIGRYVELLGGPEAFAADLTAATSTEFRRQVVELLLKDR</sequence>
<dbReference type="SUPFAM" id="SSF110849">
    <property type="entry name" value="ParB/Sulfiredoxin"/>
    <property type="match status" value="1"/>
</dbReference>
<protein>
    <submittedName>
        <fullName evidence="5">ParB/RepB/Spo0J family partition protein</fullName>
    </submittedName>
</protein>
<reference evidence="5 6" key="1">
    <citation type="submission" date="2020-02" db="EMBL/GenBank/DDBJ databases">
        <title>Whole Genome Shotgun Sequence of Streptomyces sp. strain CWH03.</title>
        <authorList>
            <person name="Dohra H."/>
            <person name="Kodani S."/>
            <person name="Yamamura H."/>
        </authorList>
    </citation>
    <scope>NUCLEOTIDE SEQUENCE [LARGE SCALE GENOMIC DNA]</scope>
    <source>
        <strain evidence="5 6">CWH03</strain>
    </source>
</reference>
<feature type="domain" description="ParB-like N-terminal" evidence="4">
    <location>
        <begin position="42"/>
        <end position="148"/>
    </location>
</feature>
<dbReference type="PANTHER" id="PTHR33375:SF1">
    <property type="entry name" value="CHROMOSOME-PARTITIONING PROTEIN PARB-RELATED"/>
    <property type="match status" value="1"/>
</dbReference>
<keyword evidence="6" id="KW-1185">Reference proteome</keyword>
<dbReference type="InterPro" id="IPR003115">
    <property type="entry name" value="ParB_N"/>
</dbReference>
<evidence type="ECO:0000256" key="1">
    <source>
        <dbReference type="ARBA" id="ARBA00006295"/>
    </source>
</evidence>
<feature type="region of interest" description="Disordered" evidence="3">
    <location>
        <begin position="214"/>
        <end position="313"/>
    </location>
</feature>
<dbReference type="InterPro" id="IPR050336">
    <property type="entry name" value="Chromosome_partition/occlusion"/>
</dbReference>
<dbReference type="InterPro" id="IPR004437">
    <property type="entry name" value="ParB/RepB/Spo0J"/>
</dbReference>
<dbReference type="NCBIfam" id="TIGR00180">
    <property type="entry name" value="parB_part"/>
    <property type="match status" value="1"/>
</dbReference>
<evidence type="ECO:0000256" key="3">
    <source>
        <dbReference type="SAM" id="MobiDB-lite"/>
    </source>
</evidence>
<dbReference type="SUPFAM" id="SSF109709">
    <property type="entry name" value="KorB DNA-binding domain-like"/>
    <property type="match status" value="1"/>
</dbReference>
<dbReference type="FunFam" id="1.10.10.2830:FF:000001">
    <property type="entry name" value="Chromosome partitioning protein ParB"/>
    <property type="match status" value="1"/>
</dbReference>
<dbReference type="Proteomes" id="UP000484988">
    <property type="component" value="Unassembled WGS sequence"/>
</dbReference>
<organism evidence="5 6">
    <name type="scientific">Streptomyces pacificus</name>
    <dbReference type="NCBI Taxonomy" id="2705029"/>
    <lineage>
        <taxon>Bacteria</taxon>
        <taxon>Bacillati</taxon>
        <taxon>Actinomycetota</taxon>
        <taxon>Actinomycetes</taxon>
        <taxon>Kitasatosporales</taxon>
        <taxon>Streptomycetaceae</taxon>
        <taxon>Streptomyces</taxon>
    </lineage>
</organism>
<gene>
    <name evidence="5" type="ORF">SCWH03_54990</name>
</gene>
<dbReference type="EMBL" id="BLLG01000025">
    <property type="protein sequence ID" value="GFH39234.1"/>
    <property type="molecule type" value="Genomic_DNA"/>
</dbReference>
<dbReference type="Gene3D" id="3.90.1530.30">
    <property type="match status" value="1"/>
</dbReference>
<evidence type="ECO:0000256" key="2">
    <source>
        <dbReference type="ARBA" id="ARBA00022829"/>
    </source>
</evidence>
<dbReference type="GO" id="GO:0005694">
    <property type="term" value="C:chromosome"/>
    <property type="evidence" value="ECO:0007669"/>
    <property type="project" value="TreeGrafter"/>
</dbReference>
<accession>A0A6A0B4M1</accession>
<dbReference type="AlphaFoldDB" id="A0A6A0B4M1"/>
<dbReference type="GO" id="GO:0003677">
    <property type="term" value="F:DNA binding"/>
    <property type="evidence" value="ECO:0007669"/>
    <property type="project" value="InterPro"/>
</dbReference>